<evidence type="ECO:0000313" key="9">
    <source>
        <dbReference type="Proteomes" id="UP000480178"/>
    </source>
</evidence>
<evidence type="ECO:0000256" key="1">
    <source>
        <dbReference type="ARBA" id="ARBA00004236"/>
    </source>
</evidence>
<feature type="transmembrane region" description="Helical" evidence="6">
    <location>
        <begin position="296"/>
        <end position="313"/>
    </location>
</feature>
<dbReference type="Proteomes" id="UP000480178">
    <property type="component" value="Chromosome"/>
</dbReference>
<keyword evidence="9" id="KW-1185">Reference proteome</keyword>
<evidence type="ECO:0000256" key="2">
    <source>
        <dbReference type="ARBA" id="ARBA00022475"/>
    </source>
</evidence>
<evidence type="ECO:0000313" key="8">
    <source>
        <dbReference type="EMBL" id="QHT65839.1"/>
    </source>
</evidence>
<evidence type="ECO:0000256" key="3">
    <source>
        <dbReference type="ARBA" id="ARBA00022676"/>
    </source>
</evidence>
<comment type="subcellular location">
    <subcellularLocation>
        <location evidence="1">Cell membrane</location>
    </subcellularLocation>
</comment>
<keyword evidence="5 6" id="KW-0472">Membrane</keyword>
<feature type="transmembrane region" description="Helical" evidence="6">
    <location>
        <begin position="319"/>
        <end position="347"/>
    </location>
</feature>
<dbReference type="InterPro" id="IPR001173">
    <property type="entry name" value="Glyco_trans_2-like"/>
</dbReference>
<reference evidence="8 9" key="1">
    <citation type="submission" date="2020-01" db="EMBL/GenBank/DDBJ databases">
        <authorList>
            <person name="Kim M.K."/>
        </authorList>
    </citation>
    <scope>NUCLEOTIDE SEQUENCE [LARGE SCALE GENOMIC DNA]</scope>
    <source>
        <strain evidence="8 9">172606-1</strain>
    </source>
</reference>
<dbReference type="PANTHER" id="PTHR43646">
    <property type="entry name" value="GLYCOSYLTRANSFERASE"/>
    <property type="match status" value="1"/>
</dbReference>
<feature type="transmembrane region" description="Helical" evidence="6">
    <location>
        <begin position="271"/>
        <end position="289"/>
    </location>
</feature>
<keyword evidence="6" id="KW-0812">Transmembrane</keyword>
<sequence>MEIFFTVLAYAGLAVVVFQTWPYIRFFQKDLSTDSQLHQGFPLVSIIIPARNEEKNLPGLLHSLLKLTYPNYEIIVVDDQSEDNTYQVASQYSVTVVKAPAKPEGWIGKNWACHIGSQVARGSLLLFTDADTIHMPESLTKAVQYLQENQCAMVSAPSFHLNTHWWEKLMGPFHFLVTVAASPYDTPTHKQPYAIGQYLLFDTAFYHQHKGHAAVKSSLTEDVELARNTLLYEGKYAVYTQAVLYQVQMYASFKAFMQGWSRLLRLGVQSMDISTLVISLLSIMALLSCRTNDVGLIRLIPTIGALLCVWIVQKRSGNYSLLGLVLFPVSTLLFMIIGLYALGLYIFNMPVRWRGRAYTRPVQA</sequence>
<proteinExistence type="predicted"/>
<protein>
    <submittedName>
        <fullName evidence="8">Glycosyltransferase</fullName>
    </submittedName>
</protein>
<dbReference type="SUPFAM" id="SSF53448">
    <property type="entry name" value="Nucleotide-diphospho-sugar transferases"/>
    <property type="match status" value="1"/>
</dbReference>
<feature type="domain" description="Glycosyltransferase 2-like" evidence="7">
    <location>
        <begin position="45"/>
        <end position="170"/>
    </location>
</feature>
<dbReference type="Pfam" id="PF00535">
    <property type="entry name" value="Glycos_transf_2"/>
    <property type="match status" value="1"/>
</dbReference>
<dbReference type="GO" id="GO:0016757">
    <property type="term" value="F:glycosyltransferase activity"/>
    <property type="evidence" value="ECO:0007669"/>
    <property type="project" value="UniProtKB-KW"/>
</dbReference>
<name>A0A6C0GCX8_9BACT</name>
<keyword evidence="2" id="KW-1003">Cell membrane</keyword>
<dbReference type="KEGG" id="rhoz:GXP67_03740"/>
<organism evidence="8 9">
    <name type="scientific">Rhodocytophaga rosea</name>
    <dbReference type="NCBI Taxonomy" id="2704465"/>
    <lineage>
        <taxon>Bacteria</taxon>
        <taxon>Pseudomonadati</taxon>
        <taxon>Bacteroidota</taxon>
        <taxon>Cytophagia</taxon>
        <taxon>Cytophagales</taxon>
        <taxon>Rhodocytophagaceae</taxon>
        <taxon>Rhodocytophaga</taxon>
    </lineage>
</organism>
<dbReference type="RefSeq" id="WP_162441916.1">
    <property type="nucleotide sequence ID" value="NZ_CP048222.1"/>
</dbReference>
<dbReference type="EMBL" id="CP048222">
    <property type="protein sequence ID" value="QHT65839.1"/>
    <property type="molecule type" value="Genomic_DNA"/>
</dbReference>
<dbReference type="GO" id="GO:0005886">
    <property type="term" value="C:plasma membrane"/>
    <property type="evidence" value="ECO:0007669"/>
    <property type="project" value="UniProtKB-SubCell"/>
</dbReference>
<dbReference type="Gene3D" id="3.90.550.10">
    <property type="entry name" value="Spore Coat Polysaccharide Biosynthesis Protein SpsA, Chain A"/>
    <property type="match status" value="1"/>
</dbReference>
<evidence type="ECO:0000256" key="4">
    <source>
        <dbReference type="ARBA" id="ARBA00022679"/>
    </source>
</evidence>
<gene>
    <name evidence="8" type="ORF">GXP67_03740</name>
</gene>
<dbReference type="AlphaFoldDB" id="A0A6C0GCX8"/>
<accession>A0A6C0GCX8</accession>
<keyword evidence="6" id="KW-1133">Transmembrane helix</keyword>
<dbReference type="InterPro" id="IPR029044">
    <property type="entry name" value="Nucleotide-diphossugar_trans"/>
</dbReference>
<evidence type="ECO:0000259" key="7">
    <source>
        <dbReference type="Pfam" id="PF00535"/>
    </source>
</evidence>
<evidence type="ECO:0000256" key="5">
    <source>
        <dbReference type="ARBA" id="ARBA00023136"/>
    </source>
</evidence>
<keyword evidence="4 8" id="KW-0808">Transferase</keyword>
<keyword evidence="3" id="KW-0328">Glycosyltransferase</keyword>
<dbReference type="PANTHER" id="PTHR43646:SF2">
    <property type="entry name" value="GLYCOSYLTRANSFERASE 2-LIKE DOMAIN-CONTAINING PROTEIN"/>
    <property type="match status" value="1"/>
</dbReference>
<evidence type="ECO:0000256" key="6">
    <source>
        <dbReference type="SAM" id="Phobius"/>
    </source>
</evidence>